<reference evidence="5" key="1">
    <citation type="submission" date="2019-06" db="EMBL/GenBank/DDBJ databases">
        <title>Gordonia isolated from sludge of a wastewater treatment plant.</title>
        <authorList>
            <person name="Tamura T."/>
            <person name="Aoyama K."/>
            <person name="Kang Y."/>
            <person name="Saito S."/>
            <person name="Akiyama N."/>
            <person name="Yazawa K."/>
            <person name="Gonoi T."/>
            <person name="Mikami Y."/>
        </authorList>
    </citation>
    <scope>NUCLEOTIDE SEQUENCE [LARGE SCALE GENOMIC DNA]</scope>
    <source>
        <strain evidence="5">NBRC 107696</strain>
    </source>
</reference>
<accession>A0A7I9V4E0</accession>
<gene>
    <name evidence="4" type="ORF">nbrc107696_07340</name>
</gene>
<feature type="compositionally biased region" description="Low complexity" evidence="2">
    <location>
        <begin position="28"/>
        <end position="58"/>
    </location>
</feature>
<comment type="caution">
    <text evidence="4">The sequence shown here is derived from an EMBL/GenBank/DDBJ whole genome shotgun (WGS) entry which is preliminary data.</text>
</comment>
<evidence type="ECO:0000256" key="2">
    <source>
        <dbReference type="SAM" id="MobiDB-lite"/>
    </source>
</evidence>
<dbReference type="RefSeq" id="WP_161894204.1">
    <property type="nucleotide sequence ID" value="NZ_BJOV01000002.1"/>
</dbReference>
<sequence>MHISTLTRGLVVTASACALVVGAAACGKDDSSSAPSSTSSSTSAASTTTTTATTSTTSGSNPTIADYIKQQGITETKATPGEDGAPEIDSVTPDGWEVVGKSDLPEYALGAIKYTGPESEGSNYTANIVSLFSKLTGPVDVDKLFELAPGELRNLDQFQEIGSGHRDTLSGFPSYKMAGQYSLDGMTALTAQQTVVIKASDGVYVLQLNATSNEAQADALQKAMDSIDANVKITA</sequence>
<evidence type="ECO:0000256" key="1">
    <source>
        <dbReference type="ARBA" id="ARBA00022729"/>
    </source>
</evidence>
<keyword evidence="1 3" id="KW-0732">Signal</keyword>
<keyword evidence="5" id="KW-1185">Reference proteome</keyword>
<proteinExistence type="predicted"/>
<evidence type="ECO:0008006" key="6">
    <source>
        <dbReference type="Google" id="ProtNLM"/>
    </source>
</evidence>
<organism evidence="4 5">
    <name type="scientific">Gordonia spumicola</name>
    <dbReference type="NCBI Taxonomy" id="589161"/>
    <lineage>
        <taxon>Bacteria</taxon>
        <taxon>Bacillati</taxon>
        <taxon>Actinomycetota</taxon>
        <taxon>Actinomycetes</taxon>
        <taxon>Mycobacteriales</taxon>
        <taxon>Gordoniaceae</taxon>
        <taxon>Gordonia</taxon>
    </lineage>
</organism>
<evidence type="ECO:0000256" key="3">
    <source>
        <dbReference type="SAM" id="SignalP"/>
    </source>
</evidence>
<dbReference type="AlphaFoldDB" id="A0A7I9V4E0"/>
<protein>
    <recommendedName>
        <fullName evidence="6">Lipoprotein LpqN</fullName>
    </recommendedName>
</protein>
<name>A0A7I9V4E0_9ACTN</name>
<evidence type="ECO:0000313" key="5">
    <source>
        <dbReference type="Proteomes" id="UP000444960"/>
    </source>
</evidence>
<evidence type="ECO:0000313" key="4">
    <source>
        <dbReference type="EMBL" id="GEE00288.1"/>
    </source>
</evidence>
<dbReference type="OrthoDB" id="3826775at2"/>
<feature type="region of interest" description="Disordered" evidence="2">
    <location>
        <begin position="28"/>
        <end position="64"/>
    </location>
</feature>
<dbReference type="Pfam" id="PF10738">
    <property type="entry name" value="Lpp-LpqN"/>
    <property type="match status" value="1"/>
</dbReference>
<dbReference type="InterPro" id="IPR019674">
    <property type="entry name" value="Lipoprotein_LpqN/LpqT-like"/>
</dbReference>
<dbReference type="Proteomes" id="UP000444960">
    <property type="component" value="Unassembled WGS sequence"/>
</dbReference>
<feature type="signal peptide" evidence="3">
    <location>
        <begin position="1"/>
        <end position="23"/>
    </location>
</feature>
<dbReference type="EMBL" id="BJOV01000002">
    <property type="protein sequence ID" value="GEE00288.1"/>
    <property type="molecule type" value="Genomic_DNA"/>
</dbReference>
<feature type="chain" id="PRO_5039496273" description="Lipoprotein LpqN" evidence="3">
    <location>
        <begin position="24"/>
        <end position="235"/>
    </location>
</feature>
<dbReference type="Gene3D" id="3.40.1000.10">
    <property type="entry name" value="Mog1/PsbP, alpha/beta/alpha sandwich"/>
    <property type="match status" value="1"/>
</dbReference>